<dbReference type="GO" id="GO:0016887">
    <property type="term" value="F:ATP hydrolysis activity"/>
    <property type="evidence" value="ECO:0007669"/>
    <property type="project" value="RHEA"/>
</dbReference>
<keyword evidence="5" id="KW-0378">Hydrolase</keyword>
<keyword evidence="9" id="KW-0539">Nucleus</keyword>
<dbReference type="InterPro" id="IPR014014">
    <property type="entry name" value="RNA_helicase_DEAD_Q_motif"/>
</dbReference>
<dbReference type="Pfam" id="PF08147">
    <property type="entry name" value="DBP10CT"/>
    <property type="match status" value="1"/>
</dbReference>
<dbReference type="GO" id="GO:0003723">
    <property type="term" value="F:RNA binding"/>
    <property type="evidence" value="ECO:0007669"/>
    <property type="project" value="UniProtKB-KW"/>
</dbReference>
<organism evidence="16 17">
    <name type="scientific">Hymenolepis diminuta</name>
    <name type="common">Rat tapeworm</name>
    <dbReference type="NCBI Taxonomy" id="6216"/>
    <lineage>
        <taxon>Eukaryota</taxon>
        <taxon>Metazoa</taxon>
        <taxon>Spiralia</taxon>
        <taxon>Lophotrochozoa</taxon>
        <taxon>Platyhelminthes</taxon>
        <taxon>Cestoda</taxon>
        <taxon>Eucestoda</taxon>
        <taxon>Cyclophyllidea</taxon>
        <taxon>Hymenolepididae</taxon>
        <taxon>Hymenolepis</taxon>
    </lineage>
</organism>
<dbReference type="SMART" id="SM00490">
    <property type="entry name" value="HELICc"/>
    <property type="match status" value="1"/>
</dbReference>
<evidence type="ECO:0000313" key="17">
    <source>
        <dbReference type="Proteomes" id="UP000321570"/>
    </source>
</evidence>
<evidence type="ECO:0000256" key="12">
    <source>
        <dbReference type="SAM" id="MobiDB-lite"/>
    </source>
</evidence>
<dbReference type="Gene3D" id="3.40.50.300">
    <property type="entry name" value="P-loop containing nucleotide triphosphate hydrolases"/>
    <property type="match status" value="2"/>
</dbReference>
<feature type="domain" description="DEAD-box RNA helicase Q" evidence="15">
    <location>
        <begin position="34"/>
        <end position="62"/>
    </location>
</feature>
<evidence type="ECO:0000256" key="5">
    <source>
        <dbReference type="ARBA" id="ARBA00022801"/>
    </source>
</evidence>
<feature type="compositionally biased region" description="Basic residues" evidence="12">
    <location>
        <begin position="881"/>
        <end position="894"/>
    </location>
</feature>
<comment type="catalytic activity">
    <reaction evidence="10">
        <text>ATP + H2O = ADP + phosphate + H(+)</text>
        <dbReference type="Rhea" id="RHEA:13065"/>
        <dbReference type="ChEBI" id="CHEBI:15377"/>
        <dbReference type="ChEBI" id="CHEBI:15378"/>
        <dbReference type="ChEBI" id="CHEBI:30616"/>
        <dbReference type="ChEBI" id="CHEBI:43474"/>
        <dbReference type="ChEBI" id="CHEBI:456216"/>
        <dbReference type="EC" id="3.6.4.13"/>
    </reaction>
</comment>
<keyword evidence="8" id="KW-0694">RNA-binding</keyword>
<dbReference type="SMART" id="SM00487">
    <property type="entry name" value="DEXDc"/>
    <property type="match status" value="1"/>
</dbReference>
<keyword evidence="6" id="KW-0347">Helicase</keyword>
<evidence type="ECO:0000256" key="1">
    <source>
        <dbReference type="ARBA" id="ARBA00004604"/>
    </source>
</evidence>
<dbReference type="PANTHER" id="PTHR47959:SF8">
    <property type="entry name" value="RNA HELICASE"/>
    <property type="match status" value="1"/>
</dbReference>
<dbReference type="CDD" id="cd18787">
    <property type="entry name" value="SF2_C_DEAD"/>
    <property type="match status" value="1"/>
</dbReference>
<dbReference type="SUPFAM" id="SSF52540">
    <property type="entry name" value="P-loop containing nucleoside triphosphate hydrolases"/>
    <property type="match status" value="2"/>
</dbReference>
<dbReference type="AlphaFoldDB" id="A0A564Z3W9"/>
<dbReference type="FunFam" id="3.40.50.300:FF:000865">
    <property type="entry name" value="ATP-dependent RNA helicase DDX54"/>
    <property type="match status" value="1"/>
</dbReference>
<dbReference type="InterPro" id="IPR050079">
    <property type="entry name" value="DEAD_box_RNA_helicase"/>
</dbReference>
<dbReference type="SMART" id="SM01123">
    <property type="entry name" value="DBP10CT"/>
    <property type="match status" value="1"/>
</dbReference>
<dbReference type="EMBL" id="CABIJS010000610">
    <property type="protein sequence ID" value="VUZ54140.1"/>
    <property type="molecule type" value="Genomic_DNA"/>
</dbReference>
<dbReference type="Proteomes" id="UP000321570">
    <property type="component" value="Unassembled WGS sequence"/>
</dbReference>
<keyword evidence="17" id="KW-1185">Reference proteome</keyword>
<keyword evidence="4" id="KW-0547">Nucleotide-binding</keyword>
<proteinExistence type="inferred from homology"/>
<protein>
    <recommendedName>
        <fullName evidence="3">RNA helicase</fullName>
        <ecNumber evidence="3">3.6.4.13</ecNumber>
    </recommendedName>
</protein>
<comment type="similarity">
    <text evidence="2">Belongs to the DEAD box helicase family. DDX54/DBP10 subfamily.</text>
</comment>
<accession>A0A564Z3W9</accession>
<dbReference type="Pfam" id="PF00270">
    <property type="entry name" value="DEAD"/>
    <property type="match status" value="1"/>
</dbReference>
<evidence type="ECO:0000256" key="11">
    <source>
        <dbReference type="PROSITE-ProRule" id="PRU00552"/>
    </source>
</evidence>
<dbReference type="PANTHER" id="PTHR47959">
    <property type="entry name" value="ATP-DEPENDENT RNA HELICASE RHLE-RELATED"/>
    <property type="match status" value="1"/>
</dbReference>
<dbReference type="InterPro" id="IPR012541">
    <property type="entry name" value="DBP10_C"/>
</dbReference>
<dbReference type="Pfam" id="PF00271">
    <property type="entry name" value="Helicase_C"/>
    <property type="match status" value="1"/>
</dbReference>
<name>A0A564Z3W9_HYMDI</name>
<dbReference type="GO" id="GO:0005730">
    <property type="term" value="C:nucleolus"/>
    <property type="evidence" value="ECO:0007669"/>
    <property type="project" value="UniProtKB-SubCell"/>
</dbReference>
<dbReference type="PROSITE" id="PS51195">
    <property type="entry name" value="Q_MOTIF"/>
    <property type="match status" value="1"/>
</dbReference>
<evidence type="ECO:0000256" key="7">
    <source>
        <dbReference type="ARBA" id="ARBA00022840"/>
    </source>
</evidence>
<evidence type="ECO:0000256" key="6">
    <source>
        <dbReference type="ARBA" id="ARBA00022806"/>
    </source>
</evidence>
<dbReference type="GO" id="GO:0005524">
    <property type="term" value="F:ATP binding"/>
    <property type="evidence" value="ECO:0007669"/>
    <property type="project" value="UniProtKB-KW"/>
</dbReference>
<dbReference type="CDD" id="cd17959">
    <property type="entry name" value="DEADc_DDX54"/>
    <property type="match status" value="1"/>
</dbReference>
<evidence type="ECO:0000256" key="10">
    <source>
        <dbReference type="ARBA" id="ARBA00047984"/>
    </source>
</evidence>
<dbReference type="PROSITE" id="PS51194">
    <property type="entry name" value="HELICASE_CTER"/>
    <property type="match status" value="1"/>
</dbReference>
<evidence type="ECO:0000256" key="2">
    <source>
        <dbReference type="ARBA" id="ARBA00010379"/>
    </source>
</evidence>
<dbReference type="EC" id="3.6.4.13" evidence="3"/>
<sequence length="894" mass="99766">MSSAGESSGESDMDVDEMRQLVQKANRKNKKRSGGFQAMGLSQPIFNGIVRKGYLAPTPIQRKAIPVIISGRDVVAMARTGSGKTAAFLIPLLERLKVHQCSGARALLLSPTRELAMQTLTFVRDIGRYTNLVAAVIVGGDKMEDQFMALHQNPDIIIATPGRLLHVIMEMNLSLRSIEYVVFDEGDRLFELGFADQLKETLHRIPSKRQTLIFSATLPGALLEFAQAGLTEPALIRLDVDTKLSENLKMAFITCYSFEKEALLIHLLKTVIPVSEKVVIFFATKHHVDYMELMFNDFGIDCTVVHSGLDPAARNMAVRNFRYGHVRCMLVTDLAARGIDIPILDNVINFHFPAQPKLFVHRVGRVARAGRTGMSISLIDSDELPYLVDLFVFLGRQLITSHVIGSDAATHVNDSEWPNELLGSCPRGLIAVDIEAVSKRETDNSVLASASVVCKRALKKYTSTRPKASTESVRRAKELRLDLATLTPHPIFASQLSQIDTKREEILETLRNRNLPTIFEALGKTTNPEAFQTMQRKRRIHDNLIARSSEKLKAQMAQKRVEEEVILAKAKAVVKRQKKVAEQDPAEIRPAPGSTFFVPVGPSALDEATERGLSTQTSALDAGVNNFAISAQDARLDIHADEVGITQSRAVGSKRMQQVWDRKKRRYVNADVAAGTANKARIKTESGAIIPASYKTDLYSRWLKSTKLNTDTLGGSFEVLDAQKKKPKFEEGKQGHKFASFFNARYGSVVEFIDLEDRDGGEEKFFNRRSGVQWSKVKKSGRASENENRYNNKKNPRGEGDNEENQNGGELRNNRVGIKVLGTSSRFHKTLQNAANKRALAENKGIKEARGSRTYGQLRKPEQILKQRRKKDKQNQSRLKNLAKKGGKRKRSKR</sequence>
<feature type="compositionally biased region" description="Basic and acidic residues" evidence="12">
    <location>
        <begin position="782"/>
        <end position="800"/>
    </location>
</feature>
<evidence type="ECO:0000256" key="4">
    <source>
        <dbReference type="ARBA" id="ARBA00022741"/>
    </source>
</evidence>
<dbReference type="InterPro" id="IPR001650">
    <property type="entry name" value="Helicase_C-like"/>
</dbReference>
<evidence type="ECO:0000259" key="13">
    <source>
        <dbReference type="PROSITE" id="PS51192"/>
    </source>
</evidence>
<evidence type="ECO:0000259" key="14">
    <source>
        <dbReference type="PROSITE" id="PS51194"/>
    </source>
</evidence>
<evidence type="ECO:0000256" key="9">
    <source>
        <dbReference type="ARBA" id="ARBA00023242"/>
    </source>
</evidence>
<feature type="region of interest" description="Disordered" evidence="12">
    <location>
        <begin position="776"/>
        <end position="815"/>
    </location>
</feature>
<evidence type="ECO:0000256" key="8">
    <source>
        <dbReference type="ARBA" id="ARBA00022884"/>
    </source>
</evidence>
<dbReference type="InterPro" id="IPR033517">
    <property type="entry name" value="DDX54/DBP10_DEAD-box_helicase"/>
</dbReference>
<comment type="subcellular location">
    <subcellularLocation>
        <location evidence="1">Nucleus</location>
        <location evidence="1">Nucleolus</location>
    </subcellularLocation>
</comment>
<dbReference type="InterPro" id="IPR027417">
    <property type="entry name" value="P-loop_NTPase"/>
</dbReference>
<evidence type="ECO:0000313" key="16">
    <source>
        <dbReference type="EMBL" id="VUZ54140.1"/>
    </source>
</evidence>
<evidence type="ECO:0000259" key="15">
    <source>
        <dbReference type="PROSITE" id="PS51195"/>
    </source>
</evidence>
<feature type="short sequence motif" description="Q motif" evidence="11">
    <location>
        <begin position="34"/>
        <end position="62"/>
    </location>
</feature>
<evidence type="ECO:0000256" key="3">
    <source>
        <dbReference type="ARBA" id="ARBA00012552"/>
    </source>
</evidence>
<feature type="region of interest" description="Disordered" evidence="12">
    <location>
        <begin position="838"/>
        <end position="894"/>
    </location>
</feature>
<dbReference type="PROSITE" id="PS51192">
    <property type="entry name" value="HELICASE_ATP_BIND_1"/>
    <property type="match status" value="1"/>
</dbReference>
<feature type="domain" description="Helicase ATP-binding" evidence="13">
    <location>
        <begin position="65"/>
        <end position="236"/>
    </location>
</feature>
<dbReference type="InterPro" id="IPR011545">
    <property type="entry name" value="DEAD/DEAH_box_helicase_dom"/>
</dbReference>
<dbReference type="InterPro" id="IPR014001">
    <property type="entry name" value="Helicase_ATP-bd"/>
</dbReference>
<gene>
    <name evidence="16" type="ORF">WMSIL1_LOCUS12267</name>
</gene>
<keyword evidence="7" id="KW-0067">ATP-binding</keyword>
<reference evidence="16 17" key="1">
    <citation type="submission" date="2019-07" db="EMBL/GenBank/DDBJ databases">
        <authorList>
            <person name="Jastrzebski P J."/>
            <person name="Paukszto L."/>
            <person name="Jastrzebski P J."/>
        </authorList>
    </citation>
    <scope>NUCLEOTIDE SEQUENCE [LARGE SCALE GENOMIC DNA]</scope>
    <source>
        <strain evidence="16 17">WMS-il1</strain>
    </source>
</reference>
<feature type="domain" description="Helicase C-terminal" evidence="14">
    <location>
        <begin position="266"/>
        <end position="416"/>
    </location>
</feature>
<dbReference type="GO" id="GO:0005829">
    <property type="term" value="C:cytosol"/>
    <property type="evidence" value="ECO:0007669"/>
    <property type="project" value="TreeGrafter"/>
</dbReference>
<feature type="compositionally biased region" description="Basic and acidic residues" evidence="12">
    <location>
        <begin position="839"/>
        <end position="851"/>
    </location>
</feature>
<dbReference type="GO" id="GO:0003724">
    <property type="term" value="F:RNA helicase activity"/>
    <property type="evidence" value="ECO:0007669"/>
    <property type="project" value="UniProtKB-EC"/>
</dbReference>